<dbReference type="InterPro" id="IPR036388">
    <property type="entry name" value="WH-like_DNA-bd_sf"/>
</dbReference>
<dbReference type="Gene3D" id="1.10.10.10">
    <property type="entry name" value="Winged helix-like DNA-binding domain superfamily/Winged helix DNA-binding domain"/>
    <property type="match status" value="1"/>
</dbReference>
<dbReference type="PANTHER" id="PTHR44688:SF16">
    <property type="entry name" value="DNA-BINDING TRANSCRIPTIONAL ACTIVATOR DEVR_DOSR"/>
    <property type="match status" value="1"/>
</dbReference>
<keyword evidence="2" id="KW-0238">DNA-binding</keyword>
<dbReference type="InterPro" id="IPR000792">
    <property type="entry name" value="Tscrpt_reg_LuxR_C"/>
</dbReference>
<dbReference type="Pfam" id="PF00196">
    <property type="entry name" value="GerE"/>
    <property type="match status" value="1"/>
</dbReference>
<sequence>MKRRAEQIEAELLRNMETHRCAVAEEDYERIAPKIDLLQRLAEAERSLFAVFDMNKKNYLLESPEQKRLFGSSNIDREGKYNSDSTYRNIHPDDFAFVLETDLLIYRFYSQLQPAEKRNYKLIYDFRVKDTDGFYRRYMHQSIILELDKNGKAWLSLVITDLLPEKAGNYQPQRRLINIKNGKLYLFTDDENNSPGLLTKREKEILHLISRGYDSKSISDKLFISVNTVNNHRQNILRKTRTENTTQAVLYCKRLGII</sequence>
<gene>
    <name evidence="5" type="ORF">GM418_24725</name>
</gene>
<dbReference type="KEGG" id="mcos:GM418_24725"/>
<feature type="domain" description="HTH luxR-type" evidence="4">
    <location>
        <begin position="191"/>
        <end position="256"/>
    </location>
</feature>
<dbReference type="PRINTS" id="PR00038">
    <property type="entry name" value="HTHLUXR"/>
</dbReference>
<dbReference type="SMART" id="SM00421">
    <property type="entry name" value="HTH_LUXR"/>
    <property type="match status" value="1"/>
</dbReference>
<accession>A0A6I6K545</accession>
<evidence type="ECO:0000313" key="5">
    <source>
        <dbReference type="EMBL" id="QGY46743.1"/>
    </source>
</evidence>
<dbReference type="RefSeq" id="WP_158869938.1">
    <property type="nucleotide sequence ID" value="NZ_CP046401.1"/>
</dbReference>
<evidence type="ECO:0000256" key="3">
    <source>
        <dbReference type="ARBA" id="ARBA00023163"/>
    </source>
</evidence>
<dbReference type="Proteomes" id="UP000428260">
    <property type="component" value="Chromosome"/>
</dbReference>
<dbReference type="CDD" id="cd06170">
    <property type="entry name" value="LuxR_C_like"/>
    <property type="match status" value="1"/>
</dbReference>
<dbReference type="PROSITE" id="PS00622">
    <property type="entry name" value="HTH_LUXR_1"/>
    <property type="match status" value="1"/>
</dbReference>
<evidence type="ECO:0000256" key="2">
    <source>
        <dbReference type="ARBA" id="ARBA00023125"/>
    </source>
</evidence>
<proteinExistence type="predicted"/>
<keyword evidence="1" id="KW-0805">Transcription regulation</keyword>
<dbReference type="Gene3D" id="3.30.450.20">
    <property type="entry name" value="PAS domain"/>
    <property type="match status" value="1"/>
</dbReference>
<dbReference type="PROSITE" id="PS50043">
    <property type="entry name" value="HTH_LUXR_2"/>
    <property type="match status" value="1"/>
</dbReference>
<organism evidence="5 6">
    <name type="scientific">Maribellus comscasis</name>
    <dbReference type="NCBI Taxonomy" id="2681766"/>
    <lineage>
        <taxon>Bacteria</taxon>
        <taxon>Pseudomonadati</taxon>
        <taxon>Bacteroidota</taxon>
        <taxon>Bacteroidia</taxon>
        <taxon>Marinilabiliales</taxon>
        <taxon>Prolixibacteraceae</taxon>
        <taxon>Maribellus</taxon>
    </lineage>
</organism>
<dbReference type="AlphaFoldDB" id="A0A6I6K545"/>
<evidence type="ECO:0000259" key="4">
    <source>
        <dbReference type="PROSITE" id="PS50043"/>
    </source>
</evidence>
<reference evidence="5 6" key="1">
    <citation type="submission" date="2019-11" db="EMBL/GenBank/DDBJ databases">
        <authorList>
            <person name="Zheng R.K."/>
            <person name="Sun C.M."/>
        </authorList>
    </citation>
    <scope>NUCLEOTIDE SEQUENCE [LARGE SCALE GENOMIC DNA]</scope>
    <source>
        <strain evidence="5 6">WC007</strain>
    </source>
</reference>
<dbReference type="InterPro" id="IPR016032">
    <property type="entry name" value="Sig_transdc_resp-reg_C-effctor"/>
</dbReference>
<dbReference type="PANTHER" id="PTHR44688">
    <property type="entry name" value="DNA-BINDING TRANSCRIPTIONAL ACTIVATOR DEVR_DOSR"/>
    <property type="match status" value="1"/>
</dbReference>
<keyword evidence="3" id="KW-0804">Transcription</keyword>
<dbReference type="EMBL" id="CP046401">
    <property type="protein sequence ID" value="QGY46743.1"/>
    <property type="molecule type" value="Genomic_DNA"/>
</dbReference>
<keyword evidence="6" id="KW-1185">Reference proteome</keyword>
<evidence type="ECO:0000313" key="6">
    <source>
        <dbReference type="Proteomes" id="UP000428260"/>
    </source>
</evidence>
<dbReference type="SUPFAM" id="SSF46894">
    <property type="entry name" value="C-terminal effector domain of the bipartite response regulators"/>
    <property type="match status" value="1"/>
</dbReference>
<protein>
    <recommendedName>
        <fullName evidence="4">HTH luxR-type domain-containing protein</fullName>
    </recommendedName>
</protein>
<evidence type="ECO:0000256" key="1">
    <source>
        <dbReference type="ARBA" id="ARBA00023015"/>
    </source>
</evidence>
<dbReference type="GO" id="GO:0003677">
    <property type="term" value="F:DNA binding"/>
    <property type="evidence" value="ECO:0007669"/>
    <property type="project" value="UniProtKB-KW"/>
</dbReference>
<dbReference type="GO" id="GO:0006355">
    <property type="term" value="P:regulation of DNA-templated transcription"/>
    <property type="evidence" value="ECO:0007669"/>
    <property type="project" value="InterPro"/>
</dbReference>
<name>A0A6I6K545_9BACT</name>